<dbReference type="SUPFAM" id="SSF53323">
    <property type="entry name" value="Pyruvate-ferredoxin oxidoreductase, PFOR, domain III"/>
    <property type="match status" value="1"/>
</dbReference>
<evidence type="ECO:0000313" key="3">
    <source>
        <dbReference type="EMBL" id="HIR54371.1"/>
    </source>
</evidence>
<evidence type="ECO:0000256" key="1">
    <source>
        <dbReference type="ARBA" id="ARBA00023002"/>
    </source>
</evidence>
<proteinExistence type="predicted"/>
<reference evidence="3" key="2">
    <citation type="journal article" date="2021" name="PeerJ">
        <title>Extensive microbial diversity within the chicken gut microbiome revealed by metagenomics and culture.</title>
        <authorList>
            <person name="Gilroy R."/>
            <person name="Ravi A."/>
            <person name="Getino M."/>
            <person name="Pursley I."/>
            <person name="Horton D.L."/>
            <person name="Alikhan N.F."/>
            <person name="Baker D."/>
            <person name="Gharbi K."/>
            <person name="Hall N."/>
            <person name="Watson M."/>
            <person name="Adriaenssens E.M."/>
            <person name="Foster-Nyarko E."/>
            <person name="Jarju S."/>
            <person name="Secka A."/>
            <person name="Antonio M."/>
            <person name="Oren A."/>
            <person name="Chaudhuri R.R."/>
            <person name="La Ragione R."/>
            <person name="Hildebrand F."/>
            <person name="Pallen M.J."/>
        </authorList>
    </citation>
    <scope>NUCLEOTIDE SEQUENCE</scope>
    <source>
        <strain evidence="3">ChiGjej3B3-7149</strain>
    </source>
</reference>
<dbReference type="GO" id="GO:0016903">
    <property type="term" value="F:oxidoreductase activity, acting on the aldehyde or oxo group of donors"/>
    <property type="evidence" value="ECO:0007669"/>
    <property type="project" value="InterPro"/>
</dbReference>
<reference evidence="3" key="1">
    <citation type="submission" date="2020-10" db="EMBL/GenBank/DDBJ databases">
        <authorList>
            <person name="Gilroy R."/>
        </authorList>
    </citation>
    <scope>NUCLEOTIDE SEQUENCE</scope>
    <source>
        <strain evidence="3">ChiGjej3B3-7149</strain>
    </source>
</reference>
<dbReference type="InterPro" id="IPR002869">
    <property type="entry name" value="Pyrv_flavodox_OxRed_cen"/>
</dbReference>
<dbReference type="InterPro" id="IPR019752">
    <property type="entry name" value="Pyrv/ketoisovalerate_OxRed_cat"/>
</dbReference>
<dbReference type="EMBL" id="DVHH01000056">
    <property type="protein sequence ID" value="HIR54371.1"/>
    <property type="molecule type" value="Genomic_DNA"/>
</dbReference>
<dbReference type="AlphaFoldDB" id="A0A9D1DK92"/>
<dbReference type="PANTHER" id="PTHR43854">
    <property type="entry name" value="INDOLEPYRUVATE OXIDOREDUCTASE SUBUNIT IORB"/>
    <property type="match status" value="1"/>
</dbReference>
<evidence type="ECO:0000313" key="4">
    <source>
        <dbReference type="Proteomes" id="UP000824238"/>
    </source>
</evidence>
<organism evidence="3 4">
    <name type="scientific">Candidatus Scatomorpha intestinigallinarum</name>
    <dbReference type="NCBI Taxonomy" id="2840923"/>
    <lineage>
        <taxon>Bacteria</taxon>
        <taxon>Bacillati</taxon>
        <taxon>Bacillota</taxon>
        <taxon>Clostridia</taxon>
        <taxon>Eubacteriales</taxon>
        <taxon>Candidatus Scatomorpha</taxon>
    </lineage>
</organism>
<dbReference type="InterPro" id="IPR052198">
    <property type="entry name" value="IorB_Oxidoreductase"/>
</dbReference>
<gene>
    <name evidence="3" type="ORF">IAD36_02060</name>
</gene>
<keyword evidence="1" id="KW-0560">Oxidoreductase</keyword>
<comment type="caution">
    <text evidence="3">The sequence shown here is derived from an EMBL/GenBank/DDBJ whole genome shotgun (WGS) entry which is preliminary data.</text>
</comment>
<protein>
    <submittedName>
        <fullName evidence="3">Indolepyruvate oxidoreductase subunit beta</fullName>
    </submittedName>
</protein>
<name>A0A9D1DK92_9FIRM</name>
<dbReference type="NCBIfam" id="NF005325">
    <property type="entry name" value="PRK06853.1-5"/>
    <property type="match status" value="1"/>
</dbReference>
<dbReference type="Pfam" id="PF01558">
    <property type="entry name" value="POR"/>
    <property type="match status" value="1"/>
</dbReference>
<feature type="domain" description="Pyruvate/ketoisovalerate oxidoreductase catalytic" evidence="2">
    <location>
        <begin position="13"/>
        <end position="191"/>
    </location>
</feature>
<dbReference type="Proteomes" id="UP000824238">
    <property type="component" value="Unassembled WGS sequence"/>
</dbReference>
<evidence type="ECO:0000259" key="2">
    <source>
        <dbReference type="Pfam" id="PF01558"/>
    </source>
</evidence>
<dbReference type="Gene3D" id="3.40.920.10">
    <property type="entry name" value="Pyruvate-ferredoxin oxidoreductase, PFOR, domain III"/>
    <property type="match status" value="1"/>
</dbReference>
<dbReference type="PANTHER" id="PTHR43854:SF1">
    <property type="entry name" value="INDOLEPYRUVATE OXIDOREDUCTASE SUBUNIT IORB"/>
    <property type="match status" value="1"/>
</dbReference>
<accession>A0A9D1DK92</accession>
<sequence>MSNVKNVVLCGVGGQGTILASKILSYALIEAGYDVKMSEIHGMSQRGGSVTTQVRYGDKVYSAIIGKGSADVLVAFEKMEALRYLDDVKADGGVVIINDHAIQSLPTLQGMAAYPEDCIDRVKEKAGDVRVIKATKIAGELGNEKAANVVLLGAAVKALGLEAMDWDAALAACVKPAFLDMNRAAFKAGLEAV</sequence>